<evidence type="ECO:0008006" key="5">
    <source>
        <dbReference type="Google" id="ProtNLM"/>
    </source>
</evidence>
<dbReference type="InterPro" id="IPR029787">
    <property type="entry name" value="Nucleotide_cyclase"/>
</dbReference>
<reference evidence="3 4" key="1">
    <citation type="submission" date="2021-01" db="EMBL/GenBank/DDBJ databases">
        <title>Whole genome shotgun sequence of Catellatospora citrea NBRC 14495.</title>
        <authorList>
            <person name="Komaki H."/>
            <person name="Tamura T."/>
        </authorList>
    </citation>
    <scope>NUCLEOTIDE SEQUENCE [LARGE SCALE GENOMIC DNA]</scope>
    <source>
        <strain evidence="3 4">NBRC 14495</strain>
    </source>
</reference>
<evidence type="ECO:0000259" key="1">
    <source>
        <dbReference type="PROSITE" id="PS50883"/>
    </source>
</evidence>
<protein>
    <recommendedName>
        <fullName evidence="5">Diguanylate cyclase (GGDEF)-like protein</fullName>
    </recommendedName>
</protein>
<accession>A0A8J3K362</accession>
<organism evidence="3 4">
    <name type="scientific">Catellatospora citrea</name>
    <dbReference type="NCBI Taxonomy" id="53366"/>
    <lineage>
        <taxon>Bacteria</taxon>
        <taxon>Bacillati</taxon>
        <taxon>Actinomycetota</taxon>
        <taxon>Actinomycetes</taxon>
        <taxon>Micromonosporales</taxon>
        <taxon>Micromonosporaceae</taxon>
        <taxon>Catellatospora</taxon>
    </lineage>
</organism>
<dbReference type="Gene3D" id="3.30.70.270">
    <property type="match status" value="1"/>
</dbReference>
<dbReference type="InterPro" id="IPR035919">
    <property type="entry name" value="EAL_sf"/>
</dbReference>
<proteinExistence type="predicted"/>
<dbReference type="PROSITE" id="PS50887">
    <property type="entry name" value="GGDEF"/>
    <property type="match status" value="1"/>
</dbReference>
<dbReference type="Gene3D" id="3.20.20.450">
    <property type="entry name" value="EAL domain"/>
    <property type="match status" value="1"/>
</dbReference>
<dbReference type="Proteomes" id="UP000659904">
    <property type="component" value="Unassembled WGS sequence"/>
</dbReference>
<dbReference type="PANTHER" id="PTHR33121">
    <property type="entry name" value="CYCLIC DI-GMP PHOSPHODIESTERASE PDEF"/>
    <property type="match status" value="1"/>
</dbReference>
<gene>
    <name evidence="3" type="ORF">Cci01nite_10100</name>
</gene>
<dbReference type="Pfam" id="PF00563">
    <property type="entry name" value="EAL"/>
    <property type="match status" value="1"/>
</dbReference>
<evidence type="ECO:0000259" key="2">
    <source>
        <dbReference type="PROSITE" id="PS50887"/>
    </source>
</evidence>
<feature type="domain" description="EAL" evidence="1">
    <location>
        <begin position="314"/>
        <end position="569"/>
    </location>
</feature>
<comment type="caution">
    <text evidence="3">The sequence shown here is derived from an EMBL/GenBank/DDBJ whole genome shotgun (WGS) entry which is preliminary data.</text>
</comment>
<dbReference type="InterPro" id="IPR001633">
    <property type="entry name" value="EAL_dom"/>
</dbReference>
<dbReference type="PANTHER" id="PTHR33121:SF79">
    <property type="entry name" value="CYCLIC DI-GMP PHOSPHODIESTERASE PDED-RELATED"/>
    <property type="match status" value="1"/>
</dbReference>
<dbReference type="CDD" id="cd01949">
    <property type="entry name" value="GGDEF"/>
    <property type="match status" value="1"/>
</dbReference>
<dbReference type="InterPro" id="IPR050706">
    <property type="entry name" value="Cyclic-di-GMP_PDE-like"/>
</dbReference>
<evidence type="ECO:0000313" key="3">
    <source>
        <dbReference type="EMBL" id="GIF95916.1"/>
    </source>
</evidence>
<name>A0A8J3K362_9ACTN</name>
<dbReference type="NCBIfam" id="TIGR00254">
    <property type="entry name" value="GGDEF"/>
    <property type="match status" value="1"/>
</dbReference>
<feature type="domain" description="GGDEF" evidence="2">
    <location>
        <begin position="170"/>
        <end position="305"/>
    </location>
</feature>
<dbReference type="InterPro" id="IPR043128">
    <property type="entry name" value="Rev_trsase/Diguanyl_cyclase"/>
</dbReference>
<dbReference type="SMART" id="SM00267">
    <property type="entry name" value="GGDEF"/>
    <property type="match status" value="1"/>
</dbReference>
<dbReference type="InterPro" id="IPR000160">
    <property type="entry name" value="GGDEF_dom"/>
</dbReference>
<dbReference type="SUPFAM" id="SSF55073">
    <property type="entry name" value="Nucleotide cyclase"/>
    <property type="match status" value="1"/>
</dbReference>
<evidence type="ECO:0000313" key="4">
    <source>
        <dbReference type="Proteomes" id="UP000659904"/>
    </source>
</evidence>
<dbReference type="PROSITE" id="PS50883">
    <property type="entry name" value="EAL"/>
    <property type="match status" value="1"/>
</dbReference>
<dbReference type="SMART" id="SM00052">
    <property type="entry name" value="EAL"/>
    <property type="match status" value="1"/>
</dbReference>
<dbReference type="CDD" id="cd01948">
    <property type="entry name" value="EAL"/>
    <property type="match status" value="1"/>
</dbReference>
<dbReference type="SUPFAM" id="SSF141868">
    <property type="entry name" value="EAL domain-like"/>
    <property type="match status" value="1"/>
</dbReference>
<dbReference type="RefSeq" id="WP_147433142.1">
    <property type="nucleotide sequence ID" value="NZ_BONH01000002.1"/>
</dbReference>
<keyword evidence="4" id="KW-1185">Reference proteome</keyword>
<sequence length="580" mass="62264">MAVTGDIGTLARAAVVVDAHTPCESLEAAFRARPDLTAVIVTDGDRLGLIMRSRFDQNMSGPFGYGRVLWAQRPVGAITDWSPLRLAAATTAAAASHHLRTRAADHRYDDLVIDLAGGGVGTLTAAQLFDELATQFADRAVRDDLTGLANRAHFLDLLAAACSDACGEGDRVAVAFVDIDGMKRINDSHGHQAGDAVLTLVGRHMHDALRPGEVAARLGGDEFAVLARMGRSDRAEDKAQELGQRCLRAIAAHDDGDDAAVSPYASVGVAVSGDRPDPQALVSEADMAMYRAKQAGGNQVELAVGVEADLPGDVECVDRTVLQAVEHGELRLYYQPIVRISDRTVRSIEALVRWQHPTMGLLAPARFLPGAQRAGHLPALDRWVLRQACLDLARLDAVLGDRSPEWVNVNLSAPTLAGPFDEMVEEIMAETGLAPSRLRLELAEEADLQTLAAARPRLERLIAQGVWLTLDDMGAGSTNLRYLSTLAIHGIKIDRAFVSGMLHNPRDHAVVKLLTDLAHGLGMQVTGEGVESAAELTELARLGVVNAQGYHLAHPQPLAPLVEWLSVRRASRDHPVREPS</sequence>
<dbReference type="EMBL" id="BONH01000002">
    <property type="protein sequence ID" value="GIF95916.1"/>
    <property type="molecule type" value="Genomic_DNA"/>
</dbReference>
<dbReference type="Pfam" id="PF00990">
    <property type="entry name" value="GGDEF"/>
    <property type="match status" value="1"/>
</dbReference>
<dbReference type="AlphaFoldDB" id="A0A8J3K362"/>
<dbReference type="GO" id="GO:0071111">
    <property type="term" value="F:cyclic-guanylate-specific phosphodiesterase activity"/>
    <property type="evidence" value="ECO:0007669"/>
    <property type="project" value="InterPro"/>
</dbReference>